<reference evidence="1" key="1">
    <citation type="submission" date="2020-12" db="EMBL/GenBank/DDBJ databases">
        <authorList>
            <person name="Iha C."/>
        </authorList>
    </citation>
    <scope>NUCLEOTIDE SEQUENCE</scope>
</reference>
<evidence type="ECO:0000313" key="1">
    <source>
        <dbReference type="EMBL" id="CAD7704814.1"/>
    </source>
</evidence>
<name>A0A8S1JAD9_9CHLO</name>
<dbReference type="AlphaFoldDB" id="A0A8S1JAD9"/>
<organism evidence="1 2">
    <name type="scientific">Ostreobium quekettii</name>
    <dbReference type="NCBI Taxonomy" id="121088"/>
    <lineage>
        <taxon>Eukaryota</taxon>
        <taxon>Viridiplantae</taxon>
        <taxon>Chlorophyta</taxon>
        <taxon>core chlorophytes</taxon>
        <taxon>Ulvophyceae</taxon>
        <taxon>TCBD clade</taxon>
        <taxon>Bryopsidales</taxon>
        <taxon>Ostreobineae</taxon>
        <taxon>Ostreobiaceae</taxon>
        <taxon>Ostreobium</taxon>
    </lineage>
</organism>
<gene>
    <name evidence="1" type="ORF">OSTQU699_LOCUS10169</name>
</gene>
<evidence type="ECO:0000313" key="2">
    <source>
        <dbReference type="Proteomes" id="UP000708148"/>
    </source>
</evidence>
<comment type="caution">
    <text evidence="1">The sequence shown here is derived from an EMBL/GenBank/DDBJ whole genome shotgun (WGS) entry which is preliminary data.</text>
</comment>
<dbReference type="Proteomes" id="UP000708148">
    <property type="component" value="Unassembled WGS sequence"/>
</dbReference>
<protein>
    <submittedName>
        <fullName evidence="1">Uncharacterized protein</fullName>
    </submittedName>
</protein>
<keyword evidence="2" id="KW-1185">Reference proteome</keyword>
<proteinExistence type="predicted"/>
<sequence>MQMYFGVPVGIVRHVPTDRGWRQLLARAPAACRVNQILMDMLLLLRCCIERWSPPGVLHCVCDAAKLALPAGGLGLWDNSLLAPPLHHAFFERVLAAVTKGVLSCAGTKCSPTTVVLYIQGGASSAPVGAGGDNESLTRFVDQCCSVCTPSMQAVSVYMGSTFDTPLSSVNPLACAVFRVVSIRRRCP</sequence>
<dbReference type="EMBL" id="CAJHUC010002957">
    <property type="protein sequence ID" value="CAD7704814.1"/>
    <property type="molecule type" value="Genomic_DNA"/>
</dbReference>
<accession>A0A8S1JAD9</accession>